<dbReference type="PANTHER" id="PTHR43817:SF1">
    <property type="entry name" value="HYDROLASE, FAMILY 43, PUTATIVE (AFU_ORTHOLOGUE AFUA_3G01660)-RELATED"/>
    <property type="match status" value="1"/>
</dbReference>
<evidence type="ECO:0000256" key="2">
    <source>
        <dbReference type="ARBA" id="ARBA00022801"/>
    </source>
</evidence>
<name>A0ABW3AZT6_9FLAO</name>
<keyword evidence="4" id="KW-1185">Reference proteome</keyword>
<dbReference type="PROSITE" id="PS51257">
    <property type="entry name" value="PROKAR_LIPOPROTEIN"/>
    <property type="match status" value="1"/>
</dbReference>
<evidence type="ECO:0000256" key="1">
    <source>
        <dbReference type="ARBA" id="ARBA00022729"/>
    </source>
</evidence>
<accession>A0ABW3AZT6</accession>
<evidence type="ECO:0000313" key="4">
    <source>
        <dbReference type="Proteomes" id="UP001597012"/>
    </source>
</evidence>
<protein>
    <submittedName>
        <fullName evidence="3">Glycosyl hydrolase</fullName>
    </submittedName>
</protein>
<dbReference type="SUPFAM" id="SSF49785">
    <property type="entry name" value="Galactose-binding domain-like"/>
    <property type="match status" value="2"/>
</dbReference>
<evidence type="ECO:0000313" key="3">
    <source>
        <dbReference type="EMBL" id="MFD0796563.1"/>
    </source>
</evidence>
<proteinExistence type="predicted"/>
<organism evidence="3 4">
    <name type="scientific">Maribacter chungangensis</name>
    <dbReference type="NCBI Taxonomy" id="1069117"/>
    <lineage>
        <taxon>Bacteria</taxon>
        <taxon>Pseudomonadati</taxon>
        <taxon>Bacteroidota</taxon>
        <taxon>Flavobacteriia</taxon>
        <taxon>Flavobacteriales</taxon>
        <taxon>Flavobacteriaceae</taxon>
        <taxon>Maribacter</taxon>
    </lineage>
</organism>
<gene>
    <name evidence="3" type="ORF">ACFQZJ_03760</name>
</gene>
<dbReference type="Proteomes" id="UP001597012">
    <property type="component" value="Unassembled WGS sequence"/>
</dbReference>
<sequence length="1116" mass="124949">MKKIILGVLTVFTAVLFSCEEKGENTRNLAQEFMAPPASAKPKTWFHAMSGNMTKEGLTKDLESMAEVGLGGLLLFNVTQGIPNGPIKYNSPQHHEMIAHAAKEAERLGLSFGVHNCDGWSASGGPWVLPEESMKMVVWSETVTEGGVIHLPLKEPTKREGFYQDIAVLAYPALDSEIDDTTNTPVITASDTLLDTALICDGKIDAESTLTAQKNEFPWIQFTYQKPKTIRSANIIFNDRHSTAILQTSKDGKKFTDVRDLYKVRTGKGEWAINDHFEGVTSTYFRLKFNRSTTLKEVQLTANYYINNALGRTAIARTEDKNLAVIGSPDSTMLIDPWQIRNLSDQMDAQGVLKTKLPSGNWTIIRFGYTSTGAFNNPASDEGRGLEVDKLSRPPFKKHYDAFIKKVVNKAGPVAPNALQYIEIDSYEMGGQNWTDDFAKIFEDEKGYDFIEMLPLVAGRFIGNAASSEAVLSDYRKVISDLMTKNYFEYFTELCNADGLKSYIEPYGFGPLNDLDIGGVTDIPMGEFWMNRPITQTESAVSGAHIYGKPVISAESFTSTPQINWKGHPAMAKTSGDLGWTYGINEFMFHRFAHQANPNVAPGMTMNRWGFHLDRTQTWWKNAGKAWFKYIARGSHMLRQGVPVSDVLIFVGEGAPNSAYYRDDISPAIPKSINFDNVNTDVLLNRIAIEDKELVLPEGTSYKILLLQNSKTISLETAKRILAIAKSGVPVYGAVPENLAGYKNPEEELKAFDLIVSELKPLIKKLSDWEKVFTDYNLTPDMQFLNQETTDYAHRKTATEDIYFFFNPDTLETKTFHARFRVGNKIPELWNPMDGSITKQGLFTTENGNTTTQIRLDAGASIFVVFREDADTIHSAKEHKEHLHLKLSEKNMLKATVLENGSYSVPLTSRENWDFTVTDIPASQDISTNWQVTFKKEEGYGGTVSFDSLVDWSAHPKDSINYYSGTASYTKTIVLNEEETKKDTRIALDLGQVYIVGEVLINGKPVTVSWMPPFQVDITDYVKNGENQLAVLLTNQWSNRLIGDERYPANDGGYKLGPHRATDLTMPEWYTNNEPRPKGKRTTFTTAPFYKANDALMPSGLLGPVQLHFSKTITHK</sequence>
<keyword evidence="1" id="KW-0732">Signal</keyword>
<dbReference type="PANTHER" id="PTHR43817">
    <property type="entry name" value="GLYCOSYL HYDROLASE"/>
    <property type="match status" value="1"/>
</dbReference>
<dbReference type="EMBL" id="JBHTHY010000003">
    <property type="protein sequence ID" value="MFD0796563.1"/>
    <property type="molecule type" value="Genomic_DNA"/>
</dbReference>
<dbReference type="Pfam" id="PF17132">
    <property type="entry name" value="Glyco_hydro_106"/>
    <property type="match status" value="1"/>
</dbReference>
<keyword evidence="2 3" id="KW-0378">Hydrolase</keyword>
<reference evidence="4" key="1">
    <citation type="journal article" date="2019" name="Int. J. Syst. Evol. Microbiol.">
        <title>The Global Catalogue of Microorganisms (GCM) 10K type strain sequencing project: providing services to taxonomists for standard genome sequencing and annotation.</title>
        <authorList>
            <consortium name="The Broad Institute Genomics Platform"/>
            <consortium name="The Broad Institute Genome Sequencing Center for Infectious Disease"/>
            <person name="Wu L."/>
            <person name="Ma J."/>
        </authorList>
    </citation>
    <scope>NUCLEOTIDE SEQUENCE [LARGE SCALE GENOMIC DNA]</scope>
    <source>
        <strain evidence="4">CCUG 61948</strain>
    </source>
</reference>
<comment type="caution">
    <text evidence="3">The sequence shown here is derived from an EMBL/GenBank/DDBJ whole genome shotgun (WGS) entry which is preliminary data.</text>
</comment>
<dbReference type="InterPro" id="IPR008979">
    <property type="entry name" value="Galactose-bd-like_sf"/>
</dbReference>
<dbReference type="RefSeq" id="WP_379932415.1">
    <property type="nucleotide sequence ID" value="NZ_JBHTHY010000003.1"/>
</dbReference>
<dbReference type="NCBIfam" id="NF045579">
    <property type="entry name" value="rhamnoside_JR"/>
    <property type="match status" value="1"/>
</dbReference>
<dbReference type="Gene3D" id="2.60.120.260">
    <property type="entry name" value="Galactose-binding domain-like"/>
    <property type="match status" value="2"/>
</dbReference>
<dbReference type="GO" id="GO:0016787">
    <property type="term" value="F:hydrolase activity"/>
    <property type="evidence" value="ECO:0007669"/>
    <property type="project" value="UniProtKB-KW"/>
</dbReference>